<evidence type="ECO:0000313" key="2">
    <source>
        <dbReference type="EMBL" id="PZD79886.1"/>
    </source>
</evidence>
<dbReference type="EMBL" id="QKQP01000012">
    <property type="protein sequence ID" value="PZD79886.1"/>
    <property type="molecule type" value="Genomic_DNA"/>
</dbReference>
<feature type="transmembrane region" description="Helical" evidence="1">
    <location>
        <begin position="165"/>
        <end position="188"/>
    </location>
</feature>
<protein>
    <submittedName>
        <fullName evidence="2">ABC transporter permease</fullName>
    </submittedName>
</protein>
<evidence type="ECO:0000313" key="3">
    <source>
        <dbReference type="Proteomes" id="UP000248886"/>
    </source>
</evidence>
<proteinExistence type="predicted"/>
<dbReference type="Proteomes" id="UP000248886">
    <property type="component" value="Unassembled WGS sequence"/>
</dbReference>
<keyword evidence="1" id="KW-0472">Membrane</keyword>
<dbReference type="AlphaFoldDB" id="A0A2W1JZZ8"/>
<accession>A0A2W1JZZ8</accession>
<feature type="transmembrane region" description="Helical" evidence="1">
    <location>
        <begin position="215"/>
        <end position="235"/>
    </location>
</feature>
<feature type="transmembrane region" description="Helical" evidence="1">
    <location>
        <begin position="128"/>
        <end position="153"/>
    </location>
</feature>
<organism evidence="2 3">
    <name type="scientific">Acidithiobacillus ferrooxidans</name>
    <name type="common">Thiobacillus ferrooxidans</name>
    <dbReference type="NCBI Taxonomy" id="920"/>
    <lineage>
        <taxon>Bacteria</taxon>
        <taxon>Pseudomonadati</taxon>
        <taxon>Pseudomonadota</taxon>
        <taxon>Acidithiobacillia</taxon>
        <taxon>Acidithiobacillales</taxon>
        <taxon>Acidithiobacillaceae</taxon>
        <taxon>Acidithiobacillus</taxon>
    </lineage>
</organism>
<dbReference type="GeneID" id="65281233"/>
<feature type="transmembrane region" description="Helical" evidence="1">
    <location>
        <begin position="51"/>
        <end position="72"/>
    </location>
</feature>
<keyword evidence="1" id="KW-1133">Transmembrane helix</keyword>
<dbReference type="OrthoDB" id="3745966at2"/>
<feature type="transmembrane region" description="Helical" evidence="1">
    <location>
        <begin position="21"/>
        <end position="39"/>
    </location>
</feature>
<name>A0A2W1JZZ8_ACIFR</name>
<feature type="transmembrane region" description="Helical" evidence="1">
    <location>
        <begin position="93"/>
        <end position="122"/>
    </location>
</feature>
<reference evidence="2 3" key="1">
    <citation type="submission" date="2018-06" db="EMBL/GenBank/DDBJ databases">
        <title>Draft sequence of Acidithiobacillus ferrooxidans CCM 4253.</title>
        <authorList>
            <person name="Moya-Beltran A."/>
            <person name="Castro M."/>
            <person name="Covarrubias P.C."/>
            <person name="Issotta F."/>
            <person name="Janiczek O."/>
            <person name="Mandl M."/>
            <person name="Kucera J."/>
            <person name="Quatrini R."/>
        </authorList>
    </citation>
    <scope>NUCLEOTIDE SEQUENCE [LARGE SCALE GENOMIC DNA]</scope>
    <source>
        <strain evidence="2 3">CCM 4253</strain>
    </source>
</reference>
<dbReference type="RefSeq" id="WP_012536974.1">
    <property type="nucleotide sequence ID" value="NZ_AP025160.1"/>
</dbReference>
<evidence type="ECO:0000256" key="1">
    <source>
        <dbReference type="SAM" id="Phobius"/>
    </source>
</evidence>
<sequence length="241" mass="26784">MFKRNLALLAIIILPRWRRRQYFIYVFIIPLIVFLVSMFERHVSPNGVLYISLLMALIGVIVGALFNGIRVFGLVPDYHGLLQTLPISQLRIFFTRLITVLIDVQLSIIIILFAAFVGWHIALNLPLLWLYESLVLSMAIIMIAVGVIIARLAGTSSAAMAWARIVLFSIFFLGGGGYVFSSAFPPFIATLQRYLPTGIMHAEIASIVHGSGIEAIDIVMMGLWQVVLVGTALLLPTKCRI</sequence>
<keyword evidence="1" id="KW-0812">Transmembrane</keyword>
<comment type="caution">
    <text evidence="2">The sequence shown here is derived from an EMBL/GenBank/DDBJ whole genome shotgun (WGS) entry which is preliminary data.</text>
</comment>
<gene>
    <name evidence="2" type="ORF">DN052_15275</name>
</gene>